<dbReference type="EMBL" id="FNDD01000027">
    <property type="protein sequence ID" value="SDH74398.1"/>
    <property type="molecule type" value="Genomic_DNA"/>
</dbReference>
<evidence type="ECO:0000313" key="2">
    <source>
        <dbReference type="EMBL" id="SDH74398.1"/>
    </source>
</evidence>
<dbReference type="AlphaFoldDB" id="A0A1G8EWZ7"/>
<dbReference type="Pfam" id="PF11333">
    <property type="entry name" value="DUF3135"/>
    <property type="match status" value="1"/>
</dbReference>
<accession>A0A1G8EWZ7</accession>
<name>A0A1G8EWZ7_9VIBR</name>
<gene>
    <name evidence="2" type="ORF">SAMN04488136_12722</name>
</gene>
<sequence>MYQATPEQKLPPFDELVELAQKNPAAFEQFKRDMCEEMILSASRAMQDRLWAQQSHIDLVVKKCKNPNQANVLLMSELSEQMCKFQSALEGSPTQMQPKDVADIIPFPNHKNKDWR</sequence>
<dbReference type="RefSeq" id="WP_093277573.1">
    <property type="nucleotide sequence ID" value="NZ_FNDD01000027.1"/>
</dbReference>
<evidence type="ECO:0000256" key="1">
    <source>
        <dbReference type="SAM" id="MobiDB-lite"/>
    </source>
</evidence>
<protein>
    <recommendedName>
        <fullName evidence="4">DUF3135 domain-containing protein</fullName>
    </recommendedName>
</protein>
<dbReference type="Proteomes" id="UP000198854">
    <property type="component" value="Unassembled WGS sequence"/>
</dbReference>
<proteinExistence type="predicted"/>
<evidence type="ECO:0000313" key="3">
    <source>
        <dbReference type="Proteomes" id="UP000198854"/>
    </source>
</evidence>
<keyword evidence="3" id="KW-1185">Reference proteome</keyword>
<dbReference type="InterPro" id="IPR021482">
    <property type="entry name" value="DUF3135"/>
</dbReference>
<evidence type="ECO:0008006" key="4">
    <source>
        <dbReference type="Google" id="ProtNLM"/>
    </source>
</evidence>
<organism evidence="2 3">
    <name type="scientific">Vibrio xiamenensis</name>
    <dbReference type="NCBI Taxonomy" id="861298"/>
    <lineage>
        <taxon>Bacteria</taxon>
        <taxon>Pseudomonadati</taxon>
        <taxon>Pseudomonadota</taxon>
        <taxon>Gammaproteobacteria</taxon>
        <taxon>Vibrionales</taxon>
        <taxon>Vibrionaceae</taxon>
        <taxon>Vibrio</taxon>
    </lineage>
</organism>
<feature type="region of interest" description="Disordered" evidence="1">
    <location>
        <begin position="90"/>
        <end position="116"/>
    </location>
</feature>
<reference evidence="2 3" key="1">
    <citation type="submission" date="2016-10" db="EMBL/GenBank/DDBJ databases">
        <authorList>
            <person name="de Groot N.N."/>
        </authorList>
    </citation>
    <scope>NUCLEOTIDE SEQUENCE [LARGE SCALE GENOMIC DNA]</scope>
    <source>
        <strain evidence="2 3">CGMCC 1.10228</strain>
    </source>
</reference>
<dbReference type="OrthoDB" id="5917239at2"/>